<keyword evidence="12" id="KW-1185">Reference proteome</keyword>
<proteinExistence type="inferred from homology"/>
<keyword evidence="7" id="KW-0030">Aminoacyl-tRNA synthetase</keyword>
<keyword evidence="3" id="KW-0436">Ligase</keyword>
<evidence type="ECO:0000256" key="8">
    <source>
        <dbReference type="ARBA" id="ARBA00029936"/>
    </source>
</evidence>
<gene>
    <name evidence="11" type="ORF">DFL_003481</name>
</gene>
<dbReference type="Proteomes" id="UP000283090">
    <property type="component" value="Unassembled WGS sequence"/>
</dbReference>
<dbReference type="OrthoDB" id="5424744at2759"/>
<dbReference type="InterPro" id="IPR002303">
    <property type="entry name" value="Valyl-tRNA_ligase"/>
</dbReference>
<dbReference type="GeneID" id="93585792"/>
<dbReference type="Pfam" id="PF08264">
    <property type="entry name" value="Anticodon_1"/>
    <property type="match status" value="1"/>
</dbReference>
<keyword evidence="6" id="KW-0648">Protein biosynthesis</keyword>
<dbReference type="EMBL" id="SAEB01000006">
    <property type="protein sequence ID" value="RVD85150.1"/>
    <property type="molecule type" value="Genomic_DNA"/>
</dbReference>
<dbReference type="GO" id="GO:0005524">
    <property type="term" value="F:ATP binding"/>
    <property type="evidence" value="ECO:0007669"/>
    <property type="project" value="UniProtKB-KW"/>
</dbReference>
<protein>
    <recommendedName>
        <fullName evidence="2">valine--tRNA ligase</fullName>
        <ecNumber evidence="2">6.1.1.9</ecNumber>
    </recommendedName>
    <alternativeName>
        <fullName evidence="8">Valyl-tRNA synthetase</fullName>
    </alternativeName>
</protein>
<organism evidence="11 12">
    <name type="scientific">Arthrobotrys flagrans</name>
    <name type="common">Nematode-trapping fungus</name>
    <name type="synonym">Trichothecium flagrans</name>
    <dbReference type="NCBI Taxonomy" id="97331"/>
    <lineage>
        <taxon>Eukaryota</taxon>
        <taxon>Fungi</taxon>
        <taxon>Dikarya</taxon>
        <taxon>Ascomycota</taxon>
        <taxon>Pezizomycotina</taxon>
        <taxon>Orbiliomycetes</taxon>
        <taxon>Orbiliales</taxon>
        <taxon>Orbiliaceae</taxon>
        <taxon>Arthrobotrys</taxon>
    </lineage>
</organism>
<dbReference type="EC" id="6.1.1.9" evidence="2"/>
<evidence type="ECO:0000313" key="11">
    <source>
        <dbReference type="EMBL" id="RVD85150.1"/>
    </source>
</evidence>
<keyword evidence="5" id="KW-0067">ATP-binding</keyword>
<dbReference type="CDD" id="cd07962">
    <property type="entry name" value="Anticodon_Ia_Val"/>
    <property type="match status" value="1"/>
</dbReference>
<evidence type="ECO:0000256" key="3">
    <source>
        <dbReference type="ARBA" id="ARBA00022598"/>
    </source>
</evidence>
<dbReference type="AlphaFoldDB" id="A0A437A241"/>
<evidence type="ECO:0000256" key="5">
    <source>
        <dbReference type="ARBA" id="ARBA00022840"/>
    </source>
</evidence>
<evidence type="ECO:0000256" key="6">
    <source>
        <dbReference type="ARBA" id="ARBA00022917"/>
    </source>
</evidence>
<dbReference type="GO" id="GO:0005829">
    <property type="term" value="C:cytosol"/>
    <property type="evidence" value="ECO:0007669"/>
    <property type="project" value="TreeGrafter"/>
</dbReference>
<evidence type="ECO:0000256" key="4">
    <source>
        <dbReference type="ARBA" id="ARBA00022741"/>
    </source>
</evidence>
<dbReference type="InterPro" id="IPR013155">
    <property type="entry name" value="M/V/L/I-tRNA-synth_anticd-bd"/>
</dbReference>
<evidence type="ECO:0000256" key="2">
    <source>
        <dbReference type="ARBA" id="ARBA00013169"/>
    </source>
</evidence>
<comment type="caution">
    <text evidence="11">The sequence shown here is derived from an EMBL/GenBank/DDBJ whole genome shotgun (WGS) entry which is preliminary data.</text>
</comment>
<evidence type="ECO:0000256" key="9">
    <source>
        <dbReference type="SAM" id="SignalP"/>
    </source>
</evidence>
<keyword evidence="4" id="KW-0547">Nucleotide-binding</keyword>
<evidence type="ECO:0000256" key="1">
    <source>
        <dbReference type="ARBA" id="ARBA00005594"/>
    </source>
</evidence>
<accession>A0A437A241</accession>
<keyword evidence="9" id="KW-0732">Signal</keyword>
<evidence type="ECO:0000256" key="7">
    <source>
        <dbReference type="ARBA" id="ARBA00023146"/>
    </source>
</evidence>
<dbReference type="SUPFAM" id="SSF47323">
    <property type="entry name" value="Anticodon-binding domain of a subclass of class I aminoacyl-tRNA synthetases"/>
    <property type="match status" value="1"/>
</dbReference>
<comment type="similarity">
    <text evidence="1">Belongs to the class-I aminoacyl-tRNA synthetase family.</text>
</comment>
<feature type="domain" description="Methionyl/Valyl/Leucyl/Isoleucyl-tRNA synthetase anticodon-binding" evidence="10">
    <location>
        <begin position="159"/>
        <end position="257"/>
    </location>
</feature>
<name>A0A437A241_ARTFL</name>
<reference evidence="11 12" key="1">
    <citation type="submission" date="2019-01" db="EMBL/GenBank/DDBJ databases">
        <title>Intercellular communication is required for trap formation in the nematode-trapping fungus Duddingtonia flagrans.</title>
        <authorList>
            <person name="Youssar L."/>
            <person name="Wernet V."/>
            <person name="Hensel N."/>
            <person name="Hildebrandt H.-G."/>
            <person name="Fischer R."/>
        </authorList>
    </citation>
    <scope>NUCLEOTIDE SEQUENCE [LARGE SCALE GENOMIC DNA]</scope>
    <source>
        <strain evidence="11 12">CBS H-5679</strain>
    </source>
</reference>
<sequence>MASVTPLSCILLSSVLIASISACSFVASSTIPLNFSASFAASRIRSLTSRYQKLLHGNLAESEIKNAEKYQKKAFPQGIPEIGADALRFSLVNYTQTSGSDINLDIKTMHGYRKICNKIYQATKYVLGKLGNDFVLRESDVLTGKESLPERWIVTKMNSKSIISDGTPEEARSAMGTLYTAIESGLRLLSPFMPFLTEELWQQLPRRPGDNTSSITIAEYPEYMPSLHDPRSEVAYELLLGCSKGIRSLLASYAVKDNGVAYIAPLNQMT</sequence>
<dbReference type="PANTHER" id="PTHR11946:SF109">
    <property type="entry name" value="VALINE--TRNA LIGASE"/>
    <property type="match status" value="1"/>
</dbReference>
<dbReference type="Gene3D" id="1.10.730.10">
    <property type="entry name" value="Isoleucyl-tRNA Synthetase, Domain 1"/>
    <property type="match status" value="2"/>
</dbReference>
<dbReference type="GO" id="GO:0006438">
    <property type="term" value="P:valyl-tRNA aminoacylation"/>
    <property type="evidence" value="ECO:0007669"/>
    <property type="project" value="InterPro"/>
</dbReference>
<dbReference type="VEuPathDB" id="FungiDB:DFL_003481"/>
<dbReference type="PANTHER" id="PTHR11946">
    <property type="entry name" value="VALYL-TRNA SYNTHETASES"/>
    <property type="match status" value="1"/>
</dbReference>
<evidence type="ECO:0000259" key="10">
    <source>
        <dbReference type="Pfam" id="PF08264"/>
    </source>
</evidence>
<dbReference type="GO" id="GO:0004832">
    <property type="term" value="F:valine-tRNA ligase activity"/>
    <property type="evidence" value="ECO:0007669"/>
    <property type="project" value="UniProtKB-EC"/>
</dbReference>
<evidence type="ECO:0000313" key="12">
    <source>
        <dbReference type="Proteomes" id="UP000283090"/>
    </source>
</evidence>
<dbReference type="InterPro" id="IPR009080">
    <property type="entry name" value="tRNAsynth_Ia_anticodon-bd"/>
</dbReference>
<dbReference type="RefSeq" id="XP_067490694.1">
    <property type="nucleotide sequence ID" value="XM_067632424.1"/>
</dbReference>
<feature type="signal peptide" evidence="9">
    <location>
        <begin position="1"/>
        <end position="22"/>
    </location>
</feature>
<feature type="chain" id="PRO_5019410617" description="valine--tRNA ligase" evidence="9">
    <location>
        <begin position="23"/>
        <end position="270"/>
    </location>
</feature>
<dbReference type="STRING" id="97331.A0A437A241"/>
<dbReference type="InterPro" id="IPR033705">
    <property type="entry name" value="Anticodon_Ia_Val"/>
</dbReference>